<protein>
    <submittedName>
        <fullName evidence="1">Uncharacterized protein</fullName>
    </submittedName>
</protein>
<dbReference type="Proteomes" id="UP000604825">
    <property type="component" value="Unassembled WGS sequence"/>
</dbReference>
<proteinExistence type="predicted"/>
<evidence type="ECO:0000313" key="1">
    <source>
        <dbReference type="EMBL" id="CAD6219850.1"/>
    </source>
</evidence>
<dbReference type="AlphaFoldDB" id="A0A811NCS2"/>
<keyword evidence="2" id="KW-1185">Reference proteome</keyword>
<name>A0A811NCS2_9POAL</name>
<accession>A0A811NCS2</accession>
<comment type="caution">
    <text evidence="1">The sequence shown here is derived from an EMBL/GenBank/DDBJ whole genome shotgun (WGS) entry which is preliminary data.</text>
</comment>
<dbReference type="EMBL" id="CAJGYO010000003">
    <property type="protein sequence ID" value="CAD6219850.1"/>
    <property type="molecule type" value="Genomic_DNA"/>
</dbReference>
<sequence length="84" mass="8043">MSTNVGAWMIACIGDTSAGGVVGEAGDETAGVMAAGAFIGDVANSNGACAAAEGAAPVLSIEGDVAESVGIRLPPWNRGPSTPP</sequence>
<evidence type="ECO:0000313" key="2">
    <source>
        <dbReference type="Proteomes" id="UP000604825"/>
    </source>
</evidence>
<gene>
    <name evidence="1" type="ORF">NCGR_LOCUS13451</name>
</gene>
<reference evidence="1" key="1">
    <citation type="submission" date="2020-10" db="EMBL/GenBank/DDBJ databases">
        <authorList>
            <person name="Han B."/>
            <person name="Lu T."/>
            <person name="Zhao Q."/>
            <person name="Huang X."/>
            <person name="Zhao Y."/>
        </authorList>
    </citation>
    <scope>NUCLEOTIDE SEQUENCE</scope>
</reference>
<organism evidence="1 2">
    <name type="scientific">Miscanthus lutarioriparius</name>
    <dbReference type="NCBI Taxonomy" id="422564"/>
    <lineage>
        <taxon>Eukaryota</taxon>
        <taxon>Viridiplantae</taxon>
        <taxon>Streptophyta</taxon>
        <taxon>Embryophyta</taxon>
        <taxon>Tracheophyta</taxon>
        <taxon>Spermatophyta</taxon>
        <taxon>Magnoliopsida</taxon>
        <taxon>Liliopsida</taxon>
        <taxon>Poales</taxon>
        <taxon>Poaceae</taxon>
        <taxon>PACMAD clade</taxon>
        <taxon>Panicoideae</taxon>
        <taxon>Andropogonodae</taxon>
        <taxon>Andropogoneae</taxon>
        <taxon>Saccharinae</taxon>
        <taxon>Miscanthus</taxon>
    </lineage>
</organism>